<organism evidence="2 3">
    <name type="scientific">Ramazzottius varieornatus</name>
    <name type="common">Water bear</name>
    <name type="synonym">Tardigrade</name>
    <dbReference type="NCBI Taxonomy" id="947166"/>
    <lineage>
        <taxon>Eukaryota</taxon>
        <taxon>Metazoa</taxon>
        <taxon>Ecdysozoa</taxon>
        <taxon>Tardigrada</taxon>
        <taxon>Eutardigrada</taxon>
        <taxon>Parachela</taxon>
        <taxon>Hypsibioidea</taxon>
        <taxon>Ramazzottiidae</taxon>
        <taxon>Ramazzottius</taxon>
    </lineage>
</organism>
<name>A0A1D1VLN2_RAMVA</name>
<dbReference type="Pfam" id="PF10075">
    <property type="entry name" value="CSN8_PSD8_EIF3K"/>
    <property type="match status" value="1"/>
</dbReference>
<reference evidence="2 3" key="1">
    <citation type="journal article" date="2016" name="Nat. Commun.">
        <title>Extremotolerant tardigrade genome and improved radiotolerance of human cultured cells by tardigrade-unique protein.</title>
        <authorList>
            <person name="Hashimoto T."/>
            <person name="Horikawa D.D."/>
            <person name="Saito Y."/>
            <person name="Kuwahara H."/>
            <person name="Kozuka-Hata H."/>
            <person name="Shin-I T."/>
            <person name="Minakuchi Y."/>
            <person name="Ohishi K."/>
            <person name="Motoyama A."/>
            <person name="Aizu T."/>
            <person name="Enomoto A."/>
            <person name="Kondo K."/>
            <person name="Tanaka S."/>
            <person name="Hara Y."/>
            <person name="Koshikawa S."/>
            <person name="Sagara H."/>
            <person name="Miura T."/>
            <person name="Yokobori S."/>
            <person name="Miyagawa K."/>
            <person name="Suzuki Y."/>
            <person name="Kubo T."/>
            <person name="Oyama M."/>
            <person name="Kohara Y."/>
            <person name="Fujiyama A."/>
            <person name="Arakawa K."/>
            <person name="Katayama T."/>
            <person name="Toyoda A."/>
            <person name="Kunieda T."/>
        </authorList>
    </citation>
    <scope>NUCLEOTIDE SEQUENCE [LARGE SCALE GENOMIC DNA]</scope>
    <source>
        <strain evidence="2 3">YOKOZUNA-1</strain>
    </source>
</reference>
<dbReference type="AlphaFoldDB" id="A0A1D1VLN2"/>
<feature type="domain" description="CSN8/PSMD8/EIF3K" evidence="1">
    <location>
        <begin position="25"/>
        <end position="155"/>
    </location>
</feature>
<dbReference type="OrthoDB" id="10513812at2759"/>
<evidence type="ECO:0000259" key="1">
    <source>
        <dbReference type="Pfam" id="PF10075"/>
    </source>
</evidence>
<evidence type="ECO:0000313" key="3">
    <source>
        <dbReference type="Proteomes" id="UP000186922"/>
    </source>
</evidence>
<accession>A0A1D1VLN2</accession>
<dbReference type="Proteomes" id="UP000186922">
    <property type="component" value="Unassembled WGS sequence"/>
</dbReference>
<keyword evidence="3" id="KW-1185">Reference proteome</keyword>
<dbReference type="InterPro" id="IPR033464">
    <property type="entry name" value="CSN8_PSD8_EIF3K"/>
</dbReference>
<sequence length="204" mass="22932">MEAPGNSLPDHLERAERSQNIKLSADDYAQLMLTSIVERRPIEVAYIQMRLPDEYKGNALLLGIAKTAEFLHEKSFSKVHSAWKAIVWPESLVPYTVPLNKRMKLLAVEHIRQVYDIITLQRFADLTGHSNDQPAAASCARENDFIVDAKTNLLKVPPLMPGESIDGDDWGADLENLTPIGDTVSFLSRTPYQIVVENAKKNDY</sequence>
<proteinExistence type="predicted"/>
<gene>
    <name evidence="2" type="primary">RvY_10403-1</name>
    <name evidence="2" type="synonym">RvY_10403.1</name>
    <name evidence="2" type="ORF">RvY_10403</name>
</gene>
<dbReference type="EMBL" id="BDGG01000005">
    <property type="protein sequence ID" value="GAU99388.1"/>
    <property type="molecule type" value="Genomic_DNA"/>
</dbReference>
<comment type="caution">
    <text evidence="2">The sequence shown here is derived from an EMBL/GenBank/DDBJ whole genome shotgun (WGS) entry which is preliminary data.</text>
</comment>
<evidence type="ECO:0000313" key="2">
    <source>
        <dbReference type="EMBL" id="GAU99388.1"/>
    </source>
</evidence>
<protein>
    <recommendedName>
        <fullName evidence="1">CSN8/PSMD8/EIF3K domain-containing protein</fullName>
    </recommendedName>
</protein>